<feature type="domain" description="HMA" evidence="2">
    <location>
        <begin position="142"/>
        <end position="206"/>
    </location>
</feature>
<evidence type="ECO:0000256" key="1">
    <source>
        <dbReference type="SAM" id="MobiDB-lite"/>
    </source>
</evidence>
<dbReference type="EMBL" id="OZ075111">
    <property type="protein sequence ID" value="CAL4888788.1"/>
    <property type="molecule type" value="Genomic_DNA"/>
</dbReference>
<dbReference type="PROSITE" id="PS50846">
    <property type="entry name" value="HMA_2"/>
    <property type="match status" value="2"/>
</dbReference>
<gene>
    <name evidence="3" type="ORF">URODEC1_LOCUS2386</name>
</gene>
<organism evidence="3 4">
    <name type="scientific">Urochloa decumbens</name>
    <dbReference type="NCBI Taxonomy" id="240449"/>
    <lineage>
        <taxon>Eukaryota</taxon>
        <taxon>Viridiplantae</taxon>
        <taxon>Streptophyta</taxon>
        <taxon>Embryophyta</taxon>
        <taxon>Tracheophyta</taxon>
        <taxon>Spermatophyta</taxon>
        <taxon>Magnoliopsida</taxon>
        <taxon>Liliopsida</taxon>
        <taxon>Poales</taxon>
        <taxon>Poaceae</taxon>
        <taxon>PACMAD clade</taxon>
        <taxon>Panicoideae</taxon>
        <taxon>Panicodae</taxon>
        <taxon>Paniceae</taxon>
        <taxon>Melinidinae</taxon>
        <taxon>Urochloa</taxon>
    </lineage>
</organism>
<feature type="region of interest" description="Disordered" evidence="1">
    <location>
        <begin position="203"/>
        <end position="293"/>
    </location>
</feature>
<feature type="compositionally biased region" description="Basic and acidic residues" evidence="1">
    <location>
        <begin position="23"/>
        <end position="43"/>
    </location>
</feature>
<dbReference type="SUPFAM" id="SSF55008">
    <property type="entry name" value="HMA, heavy metal-associated domain"/>
    <property type="match status" value="2"/>
</dbReference>
<feature type="compositionally biased region" description="Basic and acidic residues" evidence="1">
    <location>
        <begin position="217"/>
        <end position="243"/>
    </location>
</feature>
<dbReference type="PANTHER" id="PTHR47066:SF1">
    <property type="entry name" value="HEAVY METAL-ASSOCIATED ISOPRENYLATED PLANT PROTEIN 9"/>
    <property type="match status" value="1"/>
</dbReference>
<keyword evidence="4" id="KW-1185">Reference proteome</keyword>
<dbReference type="Gene3D" id="3.30.70.100">
    <property type="match status" value="2"/>
</dbReference>
<protein>
    <recommendedName>
        <fullName evidence="2">HMA domain-containing protein</fullName>
    </recommendedName>
</protein>
<reference evidence="3" key="1">
    <citation type="submission" date="2024-10" db="EMBL/GenBank/DDBJ databases">
        <authorList>
            <person name="Ryan C."/>
        </authorList>
    </citation>
    <scope>NUCLEOTIDE SEQUENCE [LARGE SCALE GENOMIC DNA]</scope>
</reference>
<dbReference type="Pfam" id="PF00403">
    <property type="entry name" value="HMA"/>
    <property type="match status" value="2"/>
</dbReference>
<feature type="compositionally biased region" description="Basic and acidic residues" evidence="1">
    <location>
        <begin position="1"/>
        <end position="16"/>
    </location>
</feature>
<dbReference type="InterPro" id="IPR044258">
    <property type="entry name" value="HIPP09-like"/>
</dbReference>
<accession>A0ABC8VFH2</accession>
<dbReference type="InterPro" id="IPR006121">
    <property type="entry name" value="HMA_dom"/>
</dbReference>
<feature type="region of interest" description="Disordered" evidence="1">
    <location>
        <begin position="1"/>
        <end position="48"/>
    </location>
</feature>
<feature type="compositionally biased region" description="Basic and acidic residues" evidence="1">
    <location>
        <begin position="251"/>
        <end position="288"/>
    </location>
</feature>
<sequence length="400" mass="43412">MQVEEEAKAEEQKMEEAPAAVPEAEKKEEATAAEGEEKKKEEPPPPPPPCILGINLHCTGCANKIKRCILRCKGVEGVEVNMAQNEVTVKGIVDPQGICDRLRKRTIRNATVISPPPPPPEADDAAAAAPKEVVVHSQVSAVTTVELLVNMHCEACAQQLQKKILKMRGVQTADANSGAGKLTVTGTMPADKLVQYIHRRTGKLATLVPPPPPPEPEPPKEDDGDKKPEEPPADKKEDQEKPPAEAAAAAAEKKDGEGEKKEDEAAKPEDGGAEKKEGGGGDEEKAAKPEMLAVDGFPPEEMMKRMMYWPYPHKHYYNPHVVDEEAVMARRMAMAHPYAMPAMMQWSPPPPPPPPPPPAPVAAAPPMMYHGQYYNYGMVERPAPAPQYFSDENPNACVIS</sequence>
<dbReference type="AlphaFoldDB" id="A0ABC8VFH2"/>
<evidence type="ECO:0000313" key="3">
    <source>
        <dbReference type="EMBL" id="CAL4888788.1"/>
    </source>
</evidence>
<proteinExistence type="predicted"/>
<dbReference type="PANTHER" id="PTHR47066">
    <property type="entry name" value="HEAVY METAL-ASSOCIATED ISOPRENYLATED PLANT PROTEIN 9"/>
    <property type="match status" value="1"/>
</dbReference>
<evidence type="ECO:0000259" key="2">
    <source>
        <dbReference type="PROSITE" id="PS50846"/>
    </source>
</evidence>
<feature type="domain" description="HMA" evidence="2">
    <location>
        <begin position="47"/>
        <end position="110"/>
    </location>
</feature>
<name>A0ABC8VFH2_9POAL</name>
<dbReference type="Proteomes" id="UP001497457">
    <property type="component" value="Chromosome 1b"/>
</dbReference>
<dbReference type="InterPro" id="IPR036163">
    <property type="entry name" value="HMA_dom_sf"/>
</dbReference>
<evidence type="ECO:0000313" key="4">
    <source>
        <dbReference type="Proteomes" id="UP001497457"/>
    </source>
</evidence>
<dbReference type="CDD" id="cd00371">
    <property type="entry name" value="HMA"/>
    <property type="match status" value="2"/>
</dbReference>